<dbReference type="AlphaFoldDB" id="A0A1I4QVJ9"/>
<reference evidence="2 3" key="1">
    <citation type="submission" date="2016-10" db="EMBL/GenBank/DDBJ databases">
        <authorList>
            <person name="de Groot N.N."/>
        </authorList>
    </citation>
    <scope>NUCLEOTIDE SEQUENCE [LARGE SCALE GENOMIC DNA]</scope>
    <source>
        <strain evidence="2 3">DSM 4180</strain>
    </source>
</reference>
<dbReference type="SUPFAM" id="SSF101327">
    <property type="entry name" value="YgfB-like"/>
    <property type="match status" value="1"/>
</dbReference>
<keyword evidence="3" id="KW-1185">Reference proteome</keyword>
<dbReference type="EMBL" id="FOUO01000005">
    <property type="protein sequence ID" value="SFM43825.1"/>
    <property type="molecule type" value="Genomic_DNA"/>
</dbReference>
<dbReference type="InterPro" id="IPR011978">
    <property type="entry name" value="YgfB-like"/>
</dbReference>
<evidence type="ECO:0000256" key="1">
    <source>
        <dbReference type="ARBA" id="ARBA00038308"/>
    </source>
</evidence>
<protein>
    <recommendedName>
        <fullName evidence="4">YecA family protein</fullName>
    </recommendedName>
</protein>
<dbReference type="RefSeq" id="WP_090484432.1">
    <property type="nucleotide sequence ID" value="NZ_FOUO01000005.1"/>
</dbReference>
<organism evidence="2 3">
    <name type="scientific">Ectothiorhodospira mobilis</name>
    <dbReference type="NCBI Taxonomy" id="195064"/>
    <lineage>
        <taxon>Bacteria</taxon>
        <taxon>Pseudomonadati</taxon>
        <taxon>Pseudomonadota</taxon>
        <taxon>Gammaproteobacteria</taxon>
        <taxon>Chromatiales</taxon>
        <taxon>Ectothiorhodospiraceae</taxon>
        <taxon>Ectothiorhodospira</taxon>
    </lineage>
</organism>
<proteinExistence type="inferred from homology"/>
<dbReference type="STRING" id="195064.SAMN05421721_105170"/>
<dbReference type="Pfam" id="PF03695">
    <property type="entry name" value="UPF0149"/>
    <property type="match status" value="1"/>
</dbReference>
<evidence type="ECO:0000313" key="3">
    <source>
        <dbReference type="Proteomes" id="UP000199556"/>
    </source>
</evidence>
<comment type="similarity">
    <text evidence="1">Belongs to the UPF0149 family.</text>
</comment>
<sequence length="181" mass="19070">MMPGYEAVEDSLRAAGAAAGAAEVHGTLCGLLTANLGSGAGAWLREVLPQAGEGQETPAPPQALSALFEATRTQLADALLSFDLLLPSDDSDLERRVEALGLWCQGFLYGLALAGVGEPRTLPEDSAEIVRDLSEIARTGFSLDDEEADEAAFQEIHEYVRVGVLLVSEELQPLKGPSGLH</sequence>
<name>A0A1I4QVJ9_ECTMO</name>
<dbReference type="PANTHER" id="PTHR37528:SF1">
    <property type="entry name" value="UPF0149 PROTEIN YGFB"/>
    <property type="match status" value="1"/>
</dbReference>
<dbReference type="OrthoDB" id="9783391at2"/>
<evidence type="ECO:0000313" key="2">
    <source>
        <dbReference type="EMBL" id="SFM43825.1"/>
    </source>
</evidence>
<dbReference type="PANTHER" id="PTHR37528">
    <property type="entry name" value="UPF0149 PROTEIN YGFB"/>
    <property type="match status" value="1"/>
</dbReference>
<dbReference type="InterPro" id="IPR036255">
    <property type="entry name" value="YgfB-like_sf"/>
</dbReference>
<gene>
    <name evidence="2" type="ORF">SAMN05421721_105170</name>
</gene>
<accession>A0A1I4QVJ9</accession>
<dbReference type="Gene3D" id="1.20.120.740">
    <property type="entry name" value="YgfB uncharacterised protein family UPF0149, PF03695"/>
    <property type="match status" value="1"/>
</dbReference>
<dbReference type="GO" id="GO:0005829">
    <property type="term" value="C:cytosol"/>
    <property type="evidence" value="ECO:0007669"/>
    <property type="project" value="TreeGrafter"/>
</dbReference>
<dbReference type="Proteomes" id="UP000199556">
    <property type="component" value="Unassembled WGS sequence"/>
</dbReference>
<evidence type="ECO:0008006" key="4">
    <source>
        <dbReference type="Google" id="ProtNLM"/>
    </source>
</evidence>